<keyword evidence="1" id="KW-0808">Transferase</keyword>
<dbReference type="PANTHER" id="PTHR48228">
    <property type="entry name" value="SUCCINYL-COA--D-CITRAMALATE COA-TRANSFERASE"/>
    <property type="match status" value="1"/>
</dbReference>
<comment type="caution">
    <text evidence="2">The sequence shown here is derived from an EMBL/GenBank/DDBJ whole genome shotgun (WGS) entry which is preliminary data.</text>
</comment>
<dbReference type="Pfam" id="PF02515">
    <property type="entry name" value="CoA_transf_3"/>
    <property type="match status" value="2"/>
</dbReference>
<evidence type="ECO:0008006" key="4">
    <source>
        <dbReference type="Google" id="ProtNLM"/>
    </source>
</evidence>
<dbReference type="GO" id="GO:0016740">
    <property type="term" value="F:transferase activity"/>
    <property type="evidence" value="ECO:0007669"/>
    <property type="project" value="UniProtKB-KW"/>
</dbReference>
<dbReference type="InterPro" id="IPR044855">
    <property type="entry name" value="CoA-Trfase_III_dom3_sf"/>
</dbReference>
<dbReference type="EMBL" id="BKAJ01000003">
    <property type="protein sequence ID" value="GEP52862.1"/>
    <property type="molecule type" value="Genomic_DNA"/>
</dbReference>
<dbReference type="Proteomes" id="UP000321058">
    <property type="component" value="Unassembled WGS sequence"/>
</dbReference>
<organism evidence="2 3">
    <name type="scientific">Reyranella soli</name>
    <dbReference type="NCBI Taxonomy" id="1230389"/>
    <lineage>
        <taxon>Bacteria</taxon>
        <taxon>Pseudomonadati</taxon>
        <taxon>Pseudomonadota</taxon>
        <taxon>Alphaproteobacteria</taxon>
        <taxon>Hyphomicrobiales</taxon>
        <taxon>Reyranellaceae</taxon>
        <taxon>Reyranella</taxon>
    </lineage>
</organism>
<keyword evidence="3" id="KW-1185">Reference proteome</keyword>
<sequence length="721" mass="76309">MGKTGMALLTGFNVLQIGRGPAAAVCGRLLADVGAQVTCIDPGAGATLLDHLNHGKAVAVDATEQRKALAAAHLIVREGRGAYDMTELRQVNASAIIVTISPFGETGPRANDPATDLTLFFASGISRLLTGQVDDLTEPPIRPVGEQSAFIGGLAAACAGMHASLGNQSGASIDVSIHEALATLAMTELARAGLGKKSWERKRLTDGNGATVTILPASDGYAAISPREEKQWASWLEAMGSPAWGDDPRFATKADRVNNWDALHALMSEWSRRHDKQSIADTAQRAHVPSFPLREVAEHLDTPQMRHRRYYAPHNLAGKTIQRPGTPFGLSVVASNRKQETPRGPMPLSGIRVLDFSWVIAGPTTTRYLAAMGAEVIKIEAPGKGDPGRATELHTALGQAKKSIAIDLKKPQAVEIVRALAAKSDILIENFATGVMDRLGLGAEALRAVNPDLIYISASGMGRTGPDAQAVAYGTLLQCYSGFAGLNRHPEVAPRVGFAWLDPMCGLMLAFVAAAALWHRQQEGGVARVDFSMIEAMLWTMAEPLVTTQLGAPPKPVGNGSMHHAPHGAWRCAGDEDWVSIVVRTNEEWRALCHLVPGLADMASLDLRQRRDAQHAIDAALAAWAAARSAAAVAESLLNAGIPAAALARHGDLVQSPHLAARGFWDKQGSGLLPGLPWRASFGRTLGPAPELGADADHVLATVLGLSPERIAELRTSGVLG</sequence>
<dbReference type="InterPro" id="IPR023606">
    <property type="entry name" value="CoA-Trfase_III_dom_1_sf"/>
</dbReference>
<dbReference type="InterPro" id="IPR050509">
    <property type="entry name" value="CoA-transferase_III"/>
</dbReference>
<dbReference type="Gene3D" id="3.40.50.10540">
    <property type="entry name" value="Crotonobetainyl-coa:carnitine coa-transferase, domain 1"/>
    <property type="match status" value="2"/>
</dbReference>
<evidence type="ECO:0000313" key="2">
    <source>
        <dbReference type="EMBL" id="GEP52862.1"/>
    </source>
</evidence>
<gene>
    <name evidence="2" type="ORF">RSO01_00280</name>
</gene>
<accession>A0A512N1K3</accession>
<dbReference type="Gene3D" id="3.30.1540.10">
    <property type="entry name" value="formyl-coa transferase, domain 3"/>
    <property type="match status" value="2"/>
</dbReference>
<dbReference type="PANTHER" id="PTHR48228:SF6">
    <property type="entry name" value="L-CARNITINE COA-TRANSFERASE"/>
    <property type="match status" value="1"/>
</dbReference>
<dbReference type="SUPFAM" id="SSF89796">
    <property type="entry name" value="CoA-transferase family III (CaiB/BaiF)"/>
    <property type="match status" value="2"/>
</dbReference>
<evidence type="ECO:0000313" key="3">
    <source>
        <dbReference type="Proteomes" id="UP000321058"/>
    </source>
</evidence>
<dbReference type="InterPro" id="IPR003673">
    <property type="entry name" value="CoA-Trfase_fam_III"/>
</dbReference>
<dbReference type="OrthoDB" id="9058532at2"/>
<name>A0A512N1K3_9HYPH</name>
<reference evidence="2 3" key="1">
    <citation type="submission" date="2019-07" db="EMBL/GenBank/DDBJ databases">
        <title>Whole genome shotgun sequence of Reyranella soli NBRC 108950.</title>
        <authorList>
            <person name="Hosoyama A."/>
            <person name="Uohara A."/>
            <person name="Ohji S."/>
            <person name="Ichikawa N."/>
        </authorList>
    </citation>
    <scope>NUCLEOTIDE SEQUENCE [LARGE SCALE GENOMIC DNA]</scope>
    <source>
        <strain evidence="2 3">NBRC 108950</strain>
    </source>
</reference>
<dbReference type="AlphaFoldDB" id="A0A512N1K3"/>
<evidence type="ECO:0000256" key="1">
    <source>
        <dbReference type="ARBA" id="ARBA00022679"/>
    </source>
</evidence>
<protein>
    <recommendedName>
        <fullName evidence="4">CoA transferase</fullName>
    </recommendedName>
</protein>
<proteinExistence type="predicted"/>